<name>A0A939HBE5_9CLOT</name>
<protein>
    <submittedName>
        <fullName evidence="1">Uncharacterized protein</fullName>
    </submittedName>
</protein>
<accession>A0A939HBE5</accession>
<evidence type="ECO:0000313" key="1">
    <source>
        <dbReference type="EMBL" id="MBO1264233.1"/>
    </source>
</evidence>
<proteinExistence type="predicted"/>
<dbReference type="RefSeq" id="WP_207598747.1">
    <property type="nucleotide sequence ID" value="NZ_JAFNJU010000002.1"/>
</dbReference>
<evidence type="ECO:0000313" key="2">
    <source>
        <dbReference type="Proteomes" id="UP000664218"/>
    </source>
</evidence>
<keyword evidence="2" id="KW-1185">Reference proteome</keyword>
<dbReference type="Proteomes" id="UP000664218">
    <property type="component" value="Unassembled WGS sequence"/>
</dbReference>
<organism evidence="1 2">
    <name type="scientific">Proteiniclasticum aestuarii</name>
    <dbReference type="NCBI Taxonomy" id="2817862"/>
    <lineage>
        <taxon>Bacteria</taxon>
        <taxon>Bacillati</taxon>
        <taxon>Bacillota</taxon>
        <taxon>Clostridia</taxon>
        <taxon>Eubacteriales</taxon>
        <taxon>Clostridiaceae</taxon>
        <taxon>Proteiniclasticum</taxon>
    </lineage>
</organism>
<gene>
    <name evidence="1" type="ORF">J3A84_04135</name>
</gene>
<dbReference type="EMBL" id="JAFNJU010000002">
    <property type="protein sequence ID" value="MBO1264233.1"/>
    <property type="molecule type" value="Genomic_DNA"/>
</dbReference>
<sequence length="262" mass="30525">MRRNTSIFSSKYHKREKRKRFFRKLAFFLIFIAALALLFRKPILEMVEKVKQDIAQEQVQKEQILEQIPETVTNEETEEPIEEEPVIEKEFVTATLPIEKEVSLEVVEENGEKIFAPVPELVGLEGDISPSRTQAVILDEETQDLFLLDLSGNVTDITYKVYKNSRGYTESKESILGRTENFVWAEQPKFLDEDTVVYMSQLPWFDERRFLYVVDLLPLSHRNYQSVFGTDVVLGEITELGLSYTKEGNTYYLTPDYKIISE</sequence>
<comment type="caution">
    <text evidence="1">The sequence shown here is derived from an EMBL/GenBank/DDBJ whole genome shotgun (WGS) entry which is preliminary data.</text>
</comment>
<reference evidence="1" key="1">
    <citation type="submission" date="2021-03" db="EMBL/GenBank/DDBJ databases">
        <title>Proteiniclasticum marinus sp. nov., isolated from tidal flat sediment.</title>
        <authorList>
            <person name="Namirimu T."/>
            <person name="Yang J.-A."/>
            <person name="Yang S.-H."/>
            <person name="Kim Y.-J."/>
            <person name="Kwon K.K."/>
        </authorList>
    </citation>
    <scope>NUCLEOTIDE SEQUENCE</scope>
    <source>
        <strain evidence="1">SCR006</strain>
    </source>
</reference>
<dbReference type="AlphaFoldDB" id="A0A939HBE5"/>